<gene>
    <name evidence="1" type="ORF">GJB61_15090</name>
</gene>
<protein>
    <recommendedName>
        <fullName evidence="3">CBS domain-containing protein</fullName>
    </recommendedName>
</protein>
<accession>A0A7X2H690</accession>
<dbReference type="RefSeq" id="WP_154119299.1">
    <property type="nucleotide sequence ID" value="NZ_WJXB01000004.1"/>
</dbReference>
<dbReference type="SUPFAM" id="SSF54631">
    <property type="entry name" value="CBS-domain pair"/>
    <property type="match status" value="1"/>
</dbReference>
<dbReference type="EMBL" id="WJXB01000004">
    <property type="protein sequence ID" value="MRN54311.1"/>
    <property type="molecule type" value="Genomic_DNA"/>
</dbReference>
<evidence type="ECO:0008006" key="3">
    <source>
        <dbReference type="Google" id="ProtNLM"/>
    </source>
</evidence>
<proteinExistence type="predicted"/>
<evidence type="ECO:0000313" key="2">
    <source>
        <dbReference type="Proteomes" id="UP000463051"/>
    </source>
</evidence>
<reference evidence="1 2" key="1">
    <citation type="submission" date="2019-11" db="EMBL/GenBank/DDBJ databases">
        <title>Paenibacillus monticola sp. nov., a novel PGPR strain isolated from mountain sample in China.</title>
        <authorList>
            <person name="Zhao Q."/>
            <person name="Li H.-P."/>
            <person name="Zhang J.-L."/>
        </authorList>
    </citation>
    <scope>NUCLEOTIDE SEQUENCE [LARGE SCALE GENOMIC DNA]</scope>
    <source>
        <strain evidence="1 2">LC-T2</strain>
    </source>
</reference>
<comment type="caution">
    <text evidence="1">The sequence shown here is derived from an EMBL/GenBank/DDBJ whole genome shotgun (WGS) entry which is preliminary data.</text>
</comment>
<sequence length="135" mass="15196">MATAQLNELADIIRSAPAVFATRTCRETMRVMFQHPESKCIVVCDATNEPLGLLMSERFFLKASGRNGIDLFYREPIMKLMNTKPLIFDISASPEFILAEALKRPEPLKNDCVIITRNGKFAGVAYTSDLLRIQQ</sequence>
<organism evidence="1 2">
    <name type="scientific">Paenibacillus monticola</name>
    <dbReference type="NCBI Taxonomy" id="2666075"/>
    <lineage>
        <taxon>Bacteria</taxon>
        <taxon>Bacillati</taxon>
        <taxon>Bacillota</taxon>
        <taxon>Bacilli</taxon>
        <taxon>Bacillales</taxon>
        <taxon>Paenibacillaceae</taxon>
        <taxon>Paenibacillus</taxon>
    </lineage>
</organism>
<dbReference type="AlphaFoldDB" id="A0A7X2H690"/>
<keyword evidence="2" id="KW-1185">Reference proteome</keyword>
<dbReference type="InterPro" id="IPR046342">
    <property type="entry name" value="CBS_dom_sf"/>
</dbReference>
<dbReference type="Proteomes" id="UP000463051">
    <property type="component" value="Unassembled WGS sequence"/>
</dbReference>
<evidence type="ECO:0000313" key="1">
    <source>
        <dbReference type="EMBL" id="MRN54311.1"/>
    </source>
</evidence>
<dbReference type="Gene3D" id="3.10.580.10">
    <property type="entry name" value="CBS-domain"/>
    <property type="match status" value="1"/>
</dbReference>
<name>A0A7X2H690_9BACL</name>